<organism evidence="1 2">
    <name type="scientific">Obba rivulosa</name>
    <dbReference type="NCBI Taxonomy" id="1052685"/>
    <lineage>
        <taxon>Eukaryota</taxon>
        <taxon>Fungi</taxon>
        <taxon>Dikarya</taxon>
        <taxon>Basidiomycota</taxon>
        <taxon>Agaricomycotina</taxon>
        <taxon>Agaricomycetes</taxon>
        <taxon>Polyporales</taxon>
        <taxon>Gelatoporiaceae</taxon>
        <taxon>Obba</taxon>
    </lineage>
</organism>
<accession>A0A8E2ATB7</accession>
<gene>
    <name evidence="1" type="ORF">OBBRIDRAFT_738221</name>
</gene>
<dbReference type="InterPro" id="IPR041078">
    <property type="entry name" value="Plavaka"/>
</dbReference>
<dbReference type="EMBL" id="KV722534">
    <property type="protein sequence ID" value="OCH86317.1"/>
    <property type="molecule type" value="Genomic_DNA"/>
</dbReference>
<proteinExistence type="predicted"/>
<dbReference type="AlphaFoldDB" id="A0A8E2ATB7"/>
<dbReference type="Proteomes" id="UP000250043">
    <property type="component" value="Unassembled WGS sequence"/>
</dbReference>
<feature type="non-terminal residue" evidence="1">
    <location>
        <position position="137"/>
    </location>
</feature>
<evidence type="ECO:0000313" key="1">
    <source>
        <dbReference type="EMBL" id="OCH86317.1"/>
    </source>
</evidence>
<protein>
    <submittedName>
        <fullName evidence="1">Uncharacterized protein</fullName>
    </submittedName>
</protein>
<keyword evidence="2" id="KW-1185">Reference proteome</keyword>
<dbReference type="OrthoDB" id="3199698at2759"/>
<evidence type="ECO:0000313" key="2">
    <source>
        <dbReference type="Proteomes" id="UP000250043"/>
    </source>
</evidence>
<sequence length="137" mass="15838">PFINYFPRADIHELLSLDILHQLIKGTFRDHLVTWMENYLKKKHGLTQAAVILADIDCRISAAPLFSNLWRFSEGRRFKQWTGDDSKALMRVFLPAIVNYVPDNMVKAIGVFLDFCYIARCNVYTDSTLDILENALN</sequence>
<dbReference type="Pfam" id="PF18759">
    <property type="entry name" value="Plavaka"/>
    <property type="match status" value="1"/>
</dbReference>
<reference evidence="1 2" key="1">
    <citation type="submission" date="2016-07" db="EMBL/GenBank/DDBJ databases">
        <title>Draft genome of the white-rot fungus Obba rivulosa 3A-2.</title>
        <authorList>
            <consortium name="DOE Joint Genome Institute"/>
            <person name="Miettinen O."/>
            <person name="Riley R."/>
            <person name="Acob R."/>
            <person name="Barry K."/>
            <person name="Cullen D."/>
            <person name="De Vries R."/>
            <person name="Hainaut M."/>
            <person name="Hatakka A."/>
            <person name="Henrissat B."/>
            <person name="Hilden K."/>
            <person name="Kuo R."/>
            <person name="Labutti K."/>
            <person name="Lipzen A."/>
            <person name="Makela M.R."/>
            <person name="Sandor L."/>
            <person name="Spatafora J.W."/>
            <person name="Grigoriev I.V."/>
            <person name="Hibbett D.S."/>
        </authorList>
    </citation>
    <scope>NUCLEOTIDE SEQUENCE [LARGE SCALE GENOMIC DNA]</scope>
    <source>
        <strain evidence="1 2">3A-2</strain>
    </source>
</reference>
<name>A0A8E2ATB7_9APHY</name>